<protein>
    <recommendedName>
        <fullName evidence="1">DNA-binding phage zinc finger domain-containing protein</fullName>
    </recommendedName>
</protein>
<evidence type="ECO:0000313" key="2">
    <source>
        <dbReference type="EMBL" id="GGF80516.1"/>
    </source>
</evidence>
<organism evidence="2 3">
    <name type="scientific">Paracoccus acridae</name>
    <dbReference type="NCBI Taxonomy" id="1795310"/>
    <lineage>
        <taxon>Bacteria</taxon>
        <taxon>Pseudomonadati</taxon>
        <taxon>Pseudomonadota</taxon>
        <taxon>Alphaproteobacteria</taxon>
        <taxon>Rhodobacterales</taxon>
        <taxon>Paracoccaceae</taxon>
        <taxon>Paracoccus</taxon>
    </lineage>
</organism>
<keyword evidence="3" id="KW-1185">Reference proteome</keyword>
<dbReference type="Pfam" id="PF24623">
    <property type="entry name" value="Phage_zn_bind_8"/>
    <property type="match status" value="1"/>
</dbReference>
<evidence type="ECO:0000259" key="1">
    <source>
        <dbReference type="Pfam" id="PF24623"/>
    </source>
</evidence>
<dbReference type="EMBL" id="BMIV01000029">
    <property type="protein sequence ID" value="GGF80516.1"/>
    <property type="molecule type" value="Genomic_DNA"/>
</dbReference>
<name>A0ABQ1VP17_9RHOB</name>
<accession>A0ABQ1VP17</accession>
<gene>
    <name evidence="2" type="ORF">GCM10011402_36430</name>
</gene>
<reference evidence="3" key="1">
    <citation type="journal article" date="2019" name="Int. J. Syst. Evol. Microbiol.">
        <title>The Global Catalogue of Microorganisms (GCM) 10K type strain sequencing project: providing services to taxonomists for standard genome sequencing and annotation.</title>
        <authorList>
            <consortium name="The Broad Institute Genomics Platform"/>
            <consortium name="The Broad Institute Genome Sequencing Center for Infectious Disease"/>
            <person name="Wu L."/>
            <person name="Ma J."/>
        </authorList>
    </citation>
    <scope>NUCLEOTIDE SEQUENCE [LARGE SCALE GENOMIC DNA]</scope>
    <source>
        <strain evidence="3">CGMCC 1.15419</strain>
    </source>
</reference>
<sequence length="77" mass="8324">MPNFTAHQHPALAVGCPTCGKAPDEWCCGANGQLSPDLHRARQAEADREFVEQYGDLAAIVPAASGWLIDPHGRERD</sequence>
<evidence type="ECO:0000313" key="3">
    <source>
        <dbReference type="Proteomes" id="UP000640509"/>
    </source>
</evidence>
<comment type="caution">
    <text evidence="2">The sequence shown here is derived from an EMBL/GenBank/DDBJ whole genome shotgun (WGS) entry which is preliminary data.</text>
</comment>
<proteinExistence type="predicted"/>
<dbReference type="Proteomes" id="UP000640509">
    <property type="component" value="Unassembled WGS sequence"/>
</dbReference>
<dbReference type="InterPro" id="IPR056911">
    <property type="entry name" value="Phage_Znf_bind_put"/>
</dbReference>
<feature type="domain" description="DNA-binding phage zinc finger" evidence="1">
    <location>
        <begin position="7"/>
        <end position="47"/>
    </location>
</feature>
<dbReference type="RefSeq" id="WP_188717087.1">
    <property type="nucleotide sequence ID" value="NZ_BMIV01000029.1"/>
</dbReference>